<dbReference type="PANTHER" id="PTHR43384:SF4">
    <property type="entry name" value="CELLULOSE BIOSYNTHESIS PROTEIN BCSQ-RELATED"/>
    <property type="match status" value="1"/>
</dbReference>
<accession>A0A7X0DK75</accession>
<dbReference type="InterPro" id="IPR027417">
    <property type="entry name" value="P-loop_NTPase"/>
</dbReference>
<name>A0A7X0DK75_NOVIT</name>
<keyword evidence="5" id="KW-0282">Flagellum</keyword>
<dbReference type="PIRSF" id="PIRSF003092">
    <property type="entry name" value="MinD"/>
    <property type="match status" value="1"/>
</dbReference>
<dbReference type="CDD" id="cd02038">
    <property type="entry name" value="FlhG-like"/>
    <property type="match status" value="1"/>
</dbReference>
<feature type="compositionally biased region" description="Polar residues" evidence="3">
    <location>
        <begin position="1"/>
        <end position="13"/>
    </location>
</feature>
<protein>
    <submittedName>
        <fullName evidence="5">Flagellar biosynthesis protein FlhG</fullName>
    </submittedName>
</protein>
<keyword evidence="2" id="KW-0067">ATP-binding</keyword>
<evidence type="ECO:0000256" key="2">
    <source>
        <dbReference type="ARBA" id="ARBA00022840"/>
    </source>
</evidence>
<dbReference type="SUPFAM" id="SSF52540">
    <property type="entry name" value="P-loop containing nucleoside triphosphate hydrolases"/>
    <property type="match status" value="1"/>
</dbReference>
<feature type="region of interest" description="Disordered" evidence="3">
    <location>
        <begin position="1"/>
        <end position="23"/>
    </location>
</feature>
<keyword evidence="5" id="KW-0966">Cell projection</keyword>
<dbReference type="GO" id="GO:0016887">
    <property type="term" value="F:ATP hydrolysis activity"/>
    <property type="evidence" value="ECO:0007669"/>
    <property type="project" value="TreeGrafter"/>
</dbReference>
<dbReference type="AlphaFoldDB" id="A0A7X0DK75"/>
<dbReference type="PANTHER" id="PTHR43384">
    <property type="entry name" value="SEPTUM SITE-DETERMINING PROTEIN MIND HOMOLOG, CHLOROPLASTIC-RELATED"/>
    <property type="match status" value="1"/>
</dbReference>
<evidence type="ECO:0000256" key="1">
    <source>
        <dbReference type="ARBA" id="ARBA00022741"/>
    </source>
</evidence>
<dbReference type="GO" id="GO:0009898">
    <property type="term" value="C:cytoplasmic side of plasma membrane"/>
    <property type="evidence" value="ECO:0007669"/>
    <property type="project" value="TreeGrafter"/>
</dbReference>
<keyword evidence="6" id="KW-1185">Reference proteome</keyword>
<dbReference type="InterPro" id="IPR025501">
    <property type="entry name" value="MinD_FleN"/>
</dbReference>
<dbReference type="Proteomes" id="UP000544872">
    <property type="component" value="Unassembled WGS sequence"/>
</dbReference>
<gene>
    <name evidence="5" type="ORF">FHS48_000046</name>
</gene>
<evidence type="ECO:0000313" key="6">
    <source>
        <dbReference type="Proteomes" id="UP000544872"/>
    </source>
</evidence>
<feature type="domain" description="CobQ/CobB/MinD/ParA nucleotide binding" evidence="4">
    <location>
        <begin position="31"/>
        <end position="248"/>
    </location>
</feature>
<dbReference type="Gene3D" id="3.40.50.300">
    <property type="entry name" value="P-loop containing nucleotide triphosphate hydrolases"/>
    <property type="match status" value="1"/>
</dbReference>
<dbReference type="GO" id="GO:0005829">
    <property type="term" value="C:cytosol"/>
    <property type="evidence" value="ECO:0007669"/>
    <property type="project" value="TreeGrafter"/>
</dbReference>
<dbReference type="GO" id="GO:0005524">
    <property type="term" value="F:ATP binding"/>
    <property type="evidence" value="ECO:0007669"/>
    <property type="project" value="UniProtKB-KW"/>
</dbReference>
<comment type="caution">
    <text evidence="5">The sequence shown here is derived from an EMBL/GenBank/DDBJ whole genome shotgun (WGS) entry which is preliminary data.</text>
</comment>
<dbReference type="GO" id="GO:0051782">
    <property type="term" value="P:negative regulation of cell division"/>
    <property type="evidence" value="ECO:0007669"/>
    <property type="project" value="TreeGrafter"/>
</dbReference>
<dbReference type="EMBL" id="JACIIX010000001">
    <property type="protein sequence ID" value="MBB6208665.1"/>
    <property type="molecule type" value="Genomic_DNA"/>
</dbReference>
<reference evidence="5 6" key="1">
    <citation type="submission" date="2020-08" db="EMBL/GenBank/DDBJ databases">
        <title>Genomic Encyclopedia of Type Strains, Phase IV (KMG-IV): sequencing the most valuable type-strain genomes for metagenomic binning, comparative biology and taxonomic classification.</title>
        <authorList>
            <person name="Goeker M."/>
        </authorList>
    </citation>
    <scope>NUCLEOTIDE SEQUENCE [LARGE SCALE GENOMIC DNA]</scope>
    <source>
        <strain evidence="5 6">DSM 11590</strain>
    </source>
</reference>
<organism evidence="5 6">
    <name type="scientific">Novispirillum itersonii</name>
    <name type="common">Aquaspirillum itersonii</name>
    <dbReference type="NCBI Taxonomy" id="189"/>
    <lineage>
        <taxon>Bacteria</taxon>
        <taxon>Pseudomonadati</taxon>
        <taxon>Pseudomonadota</taxon>
        <taxon>Alphaproteobacteria</taxon>
        <taxon>Rhodospirillales</taxon>
        <taxon>Novispirillaceae</taxon>
        <taxon>Novispirillum</taxon>
    </lineage>
</organism>
<dbReference type="InterPro" id="IPR002586">
    <property type="entry name" value="CobQ/CobB/MinD/ParA_Nub-bd_dom"/>
</dbReference>
<keyword evidence="5" id="KW-0969">Cilium</keyword>
<dbReference type="Pfam" id="PF01656">
    <property type="entry name" value="CbiA"/>
    <property type="match status" value="1"/>
</dbReference>
<evidence type="ECO:0000259" key="4">
    <source>
        <dbReference type="Pfam" id="PF01656"/>
    </source>
</evidence>
<evidence type="ECO:0000256" key="3">
    <source>
        <dbReference type="SAM" id="MobiDB-lite"/>
    </source>
</evidence>
<dbReference type="InterPro" id="IPR033875">
    <property type="entry name" value="FlhG"/>
</dbReference>
<sequence>MSTQLPNDQTQMMAPSLAPGSSVRSRGRNVLAVASGKGGVGKTWFSITLAHALALRGRKTLLFDGDLGLANVDIQLGLMPQLDLGSVVTGKVTLTQACSHYERGGFDVIAGRSGSGSLANIPLSRLQLMAEDLSMMATAYHKVIIDLGAGVEKSVRQLARAAGTILVVTSDEPTSLTDAYAFIKVTALERPGADIRVVVNAANSTREGERTYATLRKACEGFLKFSPPLVGIVRRDMRVREAIRNQTPILIRSPNAEAAMDVETIADKLLAE</sequence>
<keyword evidence="1" id="KW-0547">Nucleotide-binding</keyword>
<dbReference type="InterPro" id="IPR050625">
    <property type="entry name" value="ParA/MinD_ATPase"/>
</dbReference>
<evidence type="ECO:0000313" key="5">
    <source>
        <dbReference type="EMBL" id="MBB6208665.1"/>
    </source>
</evidence>
<dbReference type="RefSeq" id="WP_184259827.1">
    <property type="nucleotide sequence ID" value="NZ_JACIIX010000001.1"/>
</dbReference>
<proteinExistence type="predicted"/>